<reference evidence="16" key="2">
    <citation type="journal article" date="2022" name="Res Sq">
        <title>Comparative Genomics Reveals Insights into the Divergent Evolution of Astigmatic Mites and Household Pest Adaptations.</title>
        <authorList>
            <person name="Xiong Q."/>
            <person name="Wan A.T.-Y."/>
            <person name="Liu X.-Y."/>
            <person name="Fung C.S.-H."/>
            <person name="Xiao X."/>
            <person name="Malainual N."/>
            <person name="Hou J."/>
            <person name="Wang L."/>
            <person name="Wang M."/>
            <person name="Yang K."/>
            <person name="Cui Y."/>
            <person name="Leung E."/>
            <person name="Nong W."/>
            <person name="Shin S.-K."/>
            <person name="Au S."/>
            <person name="Jeong K.Y."/>
            <person name="Chew F.T."/>
            <person name="Hui J."/>
            <person name="Leung T.F."/>
            <person name="Tungtrongchitr A."/>
            <person name="Zhong N."/>
            <person name="Liu Z."/>
            <person name="Tsui S."/>
        </authorList>
    </citation>
    <scope>NUCLEOTIDE SEQUENCE</scope>
    <source>
        <strain evidence="16">Derf</strain>
        <tissue evidence="16">Whole organism</tissue>
    </source>
</reference>
<dbReference type="PROSITE" id="PS50221">
    <property type="entry name" value="GAIN_B"/>
    <property type="match status" value="1"/>
</dbReference>
<dbReference type="Pfam" id="PF16489">
    <property type="entry name" value="GAIN"/>
    <property type="match status" value="1"/>
</dbReference>
<feature type="transmembrane region" description="Helical" evidence="11">
    <location>
        <begin position="778"/>
        <end position="802"/>
    </location>
</feature>
<dbReference type="SMART" id="SM00008">
    <property type="entry name" value="HormR"/>
    <property type="match status" value="1"/>
</dbReference>
<keyword evidence="17" id="KW-1185">Reference proteome</keyword>
<evidence type="ECO:0000256" key="11">
    <source>
        <dbReference type="SAM" id="Phobius"/>
    </source>
</evidence>
<dbReference type="Proteomes" id="UP000790347">
    <property type="component" value="Unassembled WGS sequence"/>
</dbReference>
<keyword evidence="4 11" id="KW-0812">Transmembrane</keyword>
<feature type="region of interest" description="Disordered" evidence="10">
    <location>
        <begin position="994"/>
        <end position="1024"/>
    </location>
</feature>
<dbReference type="GO" id="GO:0004930">
    <property type="term" value="F:G protein-coupled receptor activity"/>
    <property type="evidence" value="ECO:0007669"/>
    <property type="project" value="UniProtKB-KW"/>
</dbReference>
<feature type="transmembrane region" description="Helical" evidence="11">
    <location>
        <begin position="755"/>
        <end position="772"/>
    </location>
</feature>
<evidence type="ECO:0000256" key="10">
    <source>
        <dbReference type="SAM" id="MobiDB-lite"/>
    </source>
</evidence>
<dbReference type="Gene3D" id="2.60.120.740">
    <property type="match status" value="1"/>
</dbReference>
<name>A0A922I0P7_DERFA</name>
<dbReference type="EMBL" id="ASGP02000003">
    <property type="protein sequence ID" value="KAH9517986.1"/>
    <property type="molecule type" value="Genomic_DNA"/>
</dbReference>
<proteinExistence type="inferred from homology"/>
<keyword evidence="5 12" id="KW-0732">Signal</keyword>
<evidence type="ECO:0000256" key="7">
    <source>
        <dbReference type="ARBA" id="ARBA00022989"/>
    </source>
</evidence>
<feature type="non-terminal residue" evidence="16">
    <location>
        <position position="1"/>
    </location>
</feature>
<evidence type="ECO:0000256" key="4">
    <source>
        <dbReference type="ARBA" id="ARBA00022692"/>
    </source>
</evidence>
<dbReference type="PROSITE" id="PS50261">
    <property type="entry name" value="G_PROTEIN_RECEP_F2_4"/>
    <property type="match status" value="1"/>
</dbReference>
<comment type="caution">
    <text evidence="16">The sequence shown here is derived from an EMBL/GenBank/DDBJ whole genome shotgun (WGS) entry which is preliminary data.</text>
</comment>
<keyword evidence="3" id="KW-1003">Cell membrane</keyword>
<feature type="transmembrane region" description="Helical" evidence="11">
    <location>
        <begin position="911"/>
        <end position="928"/>
    </location>
</feature>
<evidence type="ECO:0000256" key="1">
    <source>
        <dbReference type="ARBA" id="ARBA00004651"/>
    </source>
</evidence>
<evidence type="ECO:0000259" key="13">
    <source>
        <dbReference type="PROSITE" id="PS50221"/>
    </source>
</evidence>
<dbReference type="CDD" id="cd22830">
    <property type="entry name" value="Gal_Rha_Lectin_dCirl"/>
    <property type="match status" value="1"/>
</dbReference>
<dbReference type="Gene3D" id="1.25.40.610">
    <property type="match status" value="1"/>
</dbReference>
<dbReference type="InterPro" id="IPR000203">
    <property type="entry name" value="GPS"/>
</dbReference>
<dbReference type="Gene3D" id="2.60.220.50">
    <property type="match status" value="1"/>
</dbReference>
<evidence type="ECO:0008006" key="18">
    <source>
        <dbReference type="Google" id="ProtNLM"/>
    </source>
</evidence>
<evidence type="ECO:0000259" key="14">
    <source>
        <dbReference type="PROSITE" id="PS50228"/>
    </source>
</evidence>
<dbReference type="PANTHER" id="PTHR12011:SF347">
    <property type="entry name" value="FI21270P1-RELATED"/>
    <property type="match status" value="1"/>
</dbReference>
<dbReference type="InterPro" id="IPR043159">
    <property type="entry name" value="Lectin_gal-bd_sf"/>
</dbReference>
<sequence length="1449" mass="164688">FFFNFFFVLFFCFRLRFLCLKKVVNATNFSISPPNRARIQYKTTYACEHRELQLNCEPNESIHLVRANYGRFSLSICNEGGRLDLSVMCMSYRSFLIMSDRCSNKSSCSVIVSSKLFDDPCPGTAKYLEVQYHCVQGSSSSIMSSQSSSSSSSSSSSQSQSTSLLLQTTTRRPPIETSLVNNTIPVILNNNNSPIDTVFVPPPPPPLQSSSSSPPPTTDSSYMTHAEDQPILTSSDSSDRFNLRWNKTNIATMVEHFDNTLPLTISPLLPFNTADNNNLDIPIDQSSPSSSSNVFVRTQDNSLNSIYGSIDNGNNVNISPEDYCPSSFVRSLFWNSIRKNEMTSQKCPGGATGFVKWRCIYNHDLDIVEWYPPRPDFSECRSLWLDNLDERLNNRESVIKIANELALMTLTKPLYSEDLVKIANIIQQFLEHTITSIQSLQTVEVWHRHQVLKELLTFIVEIVSNLLGNGQDDAWLDLNIINRKEVASALIRSLEKSALLLADNTNHDGSTAIARPNVLVSVHVLDTGMPISLQFPTYEDITGTNDWTRMEDSIFLPAQSLVDHSQGGLAKVSFFAYYRIEDLLKPSPQTDFERYNIIHMANRLPMNTSHQNLMLINSHVIGATLSHDGTIDDHPTPLSQPVTIILRHIQVENISNPQCVYWNMKHQNWLTDGCWVESTNSTHTICMCNHLTHFAVLSEIKTMADNQLDNQTINIGRSLVMGSCSISMIILALLTILLFLTPVGNKITASNHRNLYLTLFISEFIYVCMMNTMDNGTMFTACLAMLHYFLLTSFFWTFFTAFDVYMQVNLIYEHFKSSKRLWWYYSFAYIGPLVIVIVCFTPLPTYYSQFLLLTSANNYVHLSFIGPFIGLVLASLIFILFAFVIIRNHTISATTIKCFDDIRLGCSKSSINWILLLTLFQSINWPLAFANMFTQQQQQQQQQQHSQIIAIIFASFNLLFALFVGLYCVLKTENIQHSLIFRYLPFSFGGNNHHHHHHHHNHHHNHRSQISSNNMTKQSTTSDVYSTRPVVTQITSTQVNGINVHTPIGAGGIGIGGHSPSSPNAISPVSSMSMSQCIGPMQQPLPIVRYTSYPQPVTYHTMELSNCSSSSTTTTTATTTDLMNNNKNICKQDHQSILGQQQQQLQQQQEINTLLYNYSNIDMDQSKVSNQDIQQQQQQQEPIIEFNTKLIDNFSLRKIKTKPMIDQFGTLHNLNGNHHHHHQFIRRLNQQQNNHHTPSNVDDNKYIIQMNTNRHHHHLSNNIDHIYESIDSDSSAATLNEYNRRLQQLNSPSSTIIYGQKSSTTTVNQDDDLSTSSIYEDRPLLFTNNSRRLFQSQPQQHHYHSNANIYDKTMAGKHNDDEKMMIIDNNNHHEQQQQQQHGHSNILWHLSKDSPVCLPDLIQKSTNLLVSYSAENKIHNKVIMNANQNTATTTTTTTLFQKQQPNNNN</sequence>
<dbReference type="FunFam" id="2.60.120.740:FF:000001">
    <property type="entry name" value="Adhesion G protein-coupled receptor L2"/>
    <property type="match status" value="1"/>
</dbReference>
<dbReference type="GO" id="GO:0005886">
    <property type="term" value="C:plasma membrane"/>
    <property type="evidence" value="ECO:0007669"/>
    <property type="project" value="UniProtKB-SubCell"/>
</dbReference>
<protein>
    <recommendedName>
        <fullName evidence="18">Latrophilin Cirl</fullName>
    </recommendedName>
</protein>
<comment type="subcellular location">
    <subcellularLocation>
        <location evidence="1">Cell membrane</location>
        <topology evidence="1">Multi-pass membrane protein</topology>
    </subcellularLocation>
</comment>
<feature type="region of interest" description="Disordered" evidence="10">
    <location>
        <begin position="145"/>
        <end position="170"/>
    </location>
</feature>
<feature type="transmembrane region" description="Helical" evidence="11">
    <location>
        <begin position="822"/>
        <end position="844"/>
    </location>
</feature>
<evidence type="ECO:0000256" key="5">
    <source>
        <dbReference type="ARBA" id="ARBA00022729"/>
    </source>
</evidence>
<feature type="compositionally biased region" description="Pro residues" evidence="10">
    <location>
        <begin position="200"/>
        <end position="217"/>
    </location>
</feature>
<dbReference type="InterPro" id="IPR057244">
    <property type="entry name" value="GAIN_B"/>
</dbReference>
<evidence type="ECO:0000256" key="3">
    <source>
        <dbReference type="ARBA" id="ARBA00022475"/>
    </source>
</evidence>
<feature type="domain" description="G-protein coupled receptors family 2 profile 2" evidence="15">
    <location>
        <begin position="714"/>
        <end position="972"/>
    </location>
</feature>
<reference evidence="16" key="1">
    <citation type="submission" date="2013-05" db="EMBL/GenBank/DDBJ databases">
        <authorList>
            <person name="Yim A.K.Y."/>
            <person name="Chan T.F."/>
            <person name="Ji K.M."/>
            <person name="Liu X.Y."/>
            <person name="Zhou J.W."/>
            <person name="Li R.Q."/>
            <person name="Yang K.Y."/>
            <person name="Li J."/>
            <person name="Li M."/>
            <person name="Law P.T.W."/>
            <person name="Wu Y.L."/>
            <person name="Cai Z.L."/>
            <person name="Qin H."/>
            <person name="Bao Y."/>
            <person name="Leung R.K.K."/>
            <person name="Ng P.K.S."/>
            <person name="Zou J."/>
            <person name="Zhong X.J."/>
            <person name="Ran P.X."/>
            <person name="Zhong N.S."/>
            <person name="Liu Z.G."/>
            <person name="Tsui S.K.W."/>
        </authorList>
    </citation>
    <scope>NUCLEOTIDE SEQUENCE</scope>
    <source>
        <strain evidence="16">Derf</strain>
        <tissue evidence="16">Whole organism</tissue>
    </source>
</reference>
<feature type="domain" description="SUEL-type lectin" evidence="14">
    <location>
        <begin position="46"/>
        <end position="135"/>
    </location>
</feature>
<keyword evidence="7 11" id="KW-1133">Transmembrane helix</keyword>
<evidence type="ECO:0000256" key="8">
    <source>
        <dbReference type="ARBA" id="ARBA00023136"/>
    </source>
</evidence>
<feature type="transmembrane region" description="Helical" evidence="11">
    <location>
        <begin position="864"/>
        <end position="886"/>
    </location>
</feature>
<comment type="similarity">
    <text evidence="2">Belongs to the G-protein coupled receptor 2 family. LN-TM7 subfamily.</text>
</comment>
<dbReference type="PANTHER" id="PTHR12011">
    <property type="entry name" value="ADHESION G-PROTEIN COUPLED RECEPTOR"/>
    <property type="match status" value="1"/>
</dbReference>
<keyword evidence="9" id="KW-1015">Disulfide bond</keyword>
<dbReference type="GO" id="GO:0007166">
    <property type="term" value="P:cell surface receptor signaling pathway"/>
    <property type="evidence" value="ECO:0007669"/>
    <property type="project" value="InterPro"/>
</dbReference>
<dbReference type="Gene3D" id="1.20.1070.10">
    <property type="entry name" value="Rhodopsin 7-helix transmembrane proteins"/>
    <property type="match status" value="1"/>
</dbReference>
<evidence type="ECO:0000313" key="16">
    <source>
        <dbReference type="EMBL" id="KAH9517986.1"/>
    </source>
</evidence>
<gene>
    <name evidence="16" type="ORF">DERF_008592</name>
</gene>
<evidence type="ECO:0000256" key="6">
    <source>
        <dbReference type="ARBA" id="ARBA00022734"/>
    </source>
</evidence>
<dbReference type="InterPro" id="IPR036445">
    <property type="entry name" value="GPCR_2_extracell_dom_sf"/>
</dbReference>
<feature type="chain" id="PRO_5038009111" description="Latrophilin Cirl" evidence="12">
    <location>
        <begin position="27"/>
        <end position="1449"/>
    </location>
</feature>
<dbReference type="Pfam" id="PF02140">
    <property type="entry name" value="SUEL_Lectin"/>
    <property type="match status" value="1"/>
</dbReference>
<organism evidence="16 17">
    <name type="scientific">Dermatophagoides farinae</name>
    <name type="common">American house dust mite</name>
    <dbReference type="NCBI Taxonomy" id="6954"/>
    <lineage>
        <taxon>Eukaryota</taxon>
        <taxon>Metazoa</taxon>
        <taxon>Ecdysozoa</taxon>
        <taxon>Arthropoda</taxon>
        <taxon>Chelicerata</taxon>
        <taxon>Arachnida</taxon>
        <taxon>Acari</taxon>
        <taxon>Acariformes</taxon>
        <taxon>Sarcoptiformes</taxon>
        <taxon>Astigmata</taxon>
        <taxon>Psoroptidia</taxon>
        <taxon>Analgoidea</taxon>
        <taxon>Pyroglyphidae</taxon>
        <taxon>Dermatophagoidinae</taxon>
        <taxon>Dermatophagoides</taxon>
    </lineage>
</organism>
<dbReference type="PROSITE" id="PS50228">
    <property type="entry name" value="SUEL_LECTIN"/>
    <property type="match status" value="1"/>
</dbReference>
<accession>A0A922I0P7</accession>
<dbReference type="InterPro" id="IPR032471">
    <property type="entry name" value="AGRL2-4_GAIN_subdom_A"/>
</dbReference>
<evidence type="ECO:0000259" key="15">
    <source>
        <dbReference type="PROSITE" id="PS50261"/>
    </source>
</evidence>
<feature type="compositionally biased region" description="Polar residues" evidence="10">
    <location>
        <begin position="1008"/>
        <end position="1024"/>
    </location>
</feature>
<dbReference type="InterPro" id="IPR046338">
    <property type="entry name" value="GAIN_dom_sf"/>
</dbReference>
<feature type="compositionally biased region" description="Basic residues" evidence="10">
    <location>
        <begin position="994"/>
        <end position="1007"/>
    </location>
</feature>
<dbReference type="Pfam" id="PF01825">
    <property type="entry name" value="GPS"/>
    <property type="match status" value="1"/>
</dbReference>
<keyword evidence="6" id="KW-0430">Lectin</keyword>
<dbReference type="Gene3D" id="4.10.1240.10">
    <property type="entry name" value="GPCR, family 2, extracellular hormone receptor domain"/>
    <property type="match status" value="1"/>
</dbReference>
<keyword evidence="8 11" id="KW-0472">Membrane</keyword>
<dbReference type="InterPro" id="IPR001879">
    <property type="entry name" value="GPCR_2_extracellular_dom"/>
</dbReference>
<evidence type="ECO:0000256" key="12">
    <source>
        <dbReference type="SAM" id="SignalP"/>
    </source>
</evidence>
<dbReference type="GO" id="GO:0030246">
    <property type="term" value="F:carbohydrate binding"/>
    <property type="evidence" value="ECO:0007669"/>
    <property type="project" value="UniProtKB-KW"/>
</dbReference>
<feature type="signal peptide" evidence="12">
    <location>
        <begin position="1"/>
        <end position="26"/>
    </location>
</feature>
<feature type="transmembrane region" description="Helical" evidence="11">
    <location>
        <begin position="948"/>
        <end position="970"/>
    </location>
</feature>
<dbReference type="InterPro" id="IPR017981">
    <property type="entry name" value="GPCR_2-like_7TM"/>
</dbReference>
<evidence type="ECO:0000256" key="9">
    <source>
        <dbReference type="ARBA" id="ARBA00023157"/>
    </source>
</evidence>
<feature type="region of interest" description="Disordered" evidence="10">
    <location>
        <begin position="197"/>
        <end position="223"/>
    </location>
</feature>
<dbReference type="InterPro" id="IPR000922">
    <property type="entry name" value="Lectin_gal-bd_dom"/>
</dbReference>
<evidence type="ECO:0000313" key="17">
    <source>
        <dbReference type="Proteomes" id="UP000790347"/>
    </source>
</evidence>
<evidence type="ECO:0000256" key="2">
    <source>
        <dbReference type="ARBA" id="ARBA00010933"/>
    </source>
</evidence>
<feature type="transmembrane region" description="Helical" evidence="11">
    <location>
        <begin position="719"/>
        <end position="743"/>
    </location>
</feature>
<feature type="domain" description="GAIN-B" evidence="13">
    <location>
        <begin position="509"/>
        <end position="704"/>
    </location>
</feature>
<dbReference type="SMART" id="SM00303">
    <property type="entry name" value="GPS"/>
    <property type="match status" value="1"/>
</dbReference>